<dbReference type="InterPro" id="IPR001792">
    <property type="entry name" value="Acylphosphatase-like_dom"/>
</dbReference>
<organism evidence="3 4">
    <name type="scientific">Drosophila madeirensis</name>
    <name type="common">Fruit fly</name>
    <dbReference type="NCBI Taxonomy" id="30013"/>
    <lineage>
        <taxon>Eukaryota</taxon>
        <taxon>Metazoa</taxon>
        <taxon>Ecdysozoa</taxon>
        <taxon>Arthropoda</taxon>
        <taxon>Hexapoda</taxon>
        <taxon>Insecta</taxon>
        <taxon>Pterygota</taxon>
        <taxon>Neoptera</taxon>
        <taxon>Endopterygota</taxon>
        <taxon>Diptera</taxon>
        <taxon>Brachycera</taxon>
        <taxon>Muscomorpha</taxon>
        <taxon>Ephydroidea</taxon>
        <taxon>Drosophilidae</taxon>
        <taxon>Drosophila</taxon>
        <taxon>Sophophora</taxon>
    </lineage>
</organism>
<dbReference type="PROSITE" id="PS51160">
    <property type="entry name" value="ACYLPHOSPHATASE_3"/>
    <property type="match status" value="1"/>
</dbReference>
<evidence type="ECO:0000259" key="2">
    <source>
        <dbReference type="PROSITE" id="PS51160"/>
    </source>
</evidence>
<evidence type="ECO:0000313" key="3">
    <source>
        <dbReference type="EMBL" id="BFG03034.1"/>
    </source>
</evidence>
<sequence>MSEAKEENRGVVIVSCDFEIKGKIPKEAFELFAAAQAQILGLRGYIVHVSENCFRGQLQGTQLVIETFRQVILSVAEYVAAVKEFVIKNLTAIQECSYKSFEVRTTCPGECKPPPSPSGPKPSTSS</sequence>
<dbReference type="EMBL" id="AP029266">
    <property type="protein sequence ID" value="BFG03034.1"/>
    <property type="molecule type" value="Genomic_DNA"/>
</dbReference>
<name>A0AAU9G4K4_DROMD</name>
<dbReference type="Proteomes" id="UP001500889">
    <property type="component" value="Chromosome A"/>
</dbReference>
<dbReference type="SUPFAM" id="SSF54975">
    <property type="entry name" value="Acylphosphatase/BLUF domain-like"/>
    <property type="match status" value="1"/>
</dbReference>
<evidence type="ECO:0000313" key="4">
    <source>
        <dbReference type="Proteomes" id="UP001500889"/>
    </source>
</evidence>
<dbReference type="Gene3D" id="3.30.70.100">
    <property type="match status" value="1"/>
</dbReference>
<reference evidence="3 4" key="1">
    <citation type="submission" date="2024-02" db="EMBL/GenBank/DDBJ databases">
        <title>A chromosome-level genome assembly of Drosophila madeirensis, a fruit fly species endemic to Madeira island.</title>
        <authorList>
            <person name="Tomihara K."/>
            <person name="Llopart A."/>
            <person name="Yamamoto D."/>
        </authorList>
    </citation>
    <scope>NUCLEOTIDE SEQUENCE [LARGE SCALE GENOMIC DNA]</scope>
    <source>
        <strain evidence="3 4">RF1</strain>
    </source>
</reference>
<keyword evidence="4" id="KW-1185">Reference proteome</keyword>
<proteinExistence type="predicted"/>
<feature type="domain" description="Acylphosphatase-like" evidence="2">
    <location>
        <begin position="15"/>
        <end position="105"/>
    </location>
</feature>
<dbReference type="InterPro" id="IPR036046">
    <property type="entry name" value="Acylphosphatase-like_dom_sf"/>
</dbReference>
<evidence type="ECO:0000256" key="1">
    <source>
        <dbReference type="PROSITE-ProRule" id="PRU00520"/>
    </source>
</evidence>
<dbReference type="AlphaFoldDB" id="A0AAU9G4K4"/>
<protein>
    <submittedName>
        <fullName evidence="3">Acylphosphatase-1-like</fullName>
    </submittedName>
</protein>
<comment type="caution">
    <text evidence="1">Lacks conserved residue(s) required for the propagation of feature annotation.</text>
</comment>
<gene>
    <name evidence="3" type="ORF">DMAD_02382</name>
</gene>
<accession>A0AAU9G4K4</accession>